<keyword evidence="3" id="KW-1185">Reference proteome</keyword>
<accession>A0A833JBU4</accession>
<dbReference type="EMBL" id="WFLN01000007">
    <property type="protein sequence ID" value="KAB8029861.1"/>
    <property type="molecule type" value="Genomic_DNA"/>
</dbReference>
<reference evidence="2 3" key="1">
    <citation type="submission" date="2019-10" db="EMBL/GenBank/DDBJ databases">
        <title>New genus of Silvanigrellaceae.</title>
        <authorList>
            <person name="Pitt A."/>
            <person name="Hahn M.W."/>
        </authorList>
    </citation>
    <scope>NUCLEOTIDE SEQUENCE [LARGE SCALE GENOMIC DNA]</scope>
    <source>
        <strain evidence="2 3">33A1-SZDP</strain>
    </source>
</reference>
<evidence type="ECO:0000256" key="1">
    <source>
        <dbReference type="SAM" id="SignalP"/>
    </source>
</evidence>
<keyword evidence="1" id="KW-0732">Signal</keyword>
<feature type="chain" id="PRO_5032270066" evidence="1">
    <location>
        <begin position="23"/>
        <end position="96"/>
    </location>
</feature>
<name>A0A833JBU4_9BACT</name>
<protein>
    <submittedName>
        <fullName evidence="2">Uncharacterized protein</fullName>
    </submittedName>
</protein>
<feature type="signal peptide" evidence="1">
    <location>
        <begin position="1"/>
        <end position="22"/>
    </location>
</feature>
<dbReference type="RefSeq" id="WP_152213204.1">
    <property type="nucleotide sequence ID" value="NZ_WFLN01000007.1"/>
</dbReference>
<comment type="caution">
    <text evidence="2">The sequence shown here is derived from an EMBL/GenBank/DDBJ whole genome shotgun (WGS) entry which is preliminary data.</text>
</comment>
<dbReference type="AlphaFoldDB" id="A0A833JBU4"/>
<sequence length="96" mass="10910">MLKKTAFIVFTSMFMQFTVANAANWGSFSKYGCYSRGQAKMAAILWNIPWGHDWETACAAQPAYINGYYFAHPKACRNHNGVNMWGEWSVPDNTCE</sequence>
<gene>
    <name evidence="2" type="ORF">GCL57_10000</name>
</gene>
<organism evidence="2 3">
    <name type="scientific">Fluviispira multicolorata</name>
    <dbReference type="NCBI Taxonomy" id="2654512"/>
    <lineage>
        <taxon>Bacteria</taxon>
        <taxon>Pseudomonadati</taxon>
        <taxon>Bdellovibrionota</taxon>
        <taxon>Oligoflexia</taxon>
        <taxon>Silvanigrellales</taxon>
        <taxon>Silvanigrellaceae</taxon>
        <taxon>Fluviispira</taxon>
    </lineage>
</organism>
<evidence type="ECO:0000313" key="3">
    <source>
        <dbReference type="Proteomes" id="UP000442694"/>
    </source>
</evidence>
<dbReference type="Proteomes" id="UP000442694">
    <property type="component" value="Unassembled WGS sequence"/>
</dbReference>
<proteinExistence type="predicted"/>
<evidence type="ECO:0000313" key="2">
    <source>
        <dbReference type="EMBL" id="KAB8029861.1"/>
    </source>
</evidence>